<evidence type="ECO:0000313" key="3">
    <source>
        <dbReference type="EMBL" id="ARS01316.1"/>
    </source>
</evidence>
<accession>A0A1X9WE81</accession>
<feature type="region of interest" description="Disordered" evidence="1">
    <location>
        <begin position="99"/>
        <end position="134"/>
    </location>
</feature>
<feature type="compositionally biased region" description="Low complexity" evidence="1">
    <location>
        <begin position="1"/>
        <end position="32"/>
    </location>
</feature>
<proteinExistence type="predicted"/>
<keyword evidence="2" id="KW-1133">Transmembrane helix</keyword>
<dbReference type="AlphaFoldDB" id="A0A1X9WE81"/>
<feature type="compositionally biased region" description="Polar residues" evidence="1">
    <location>
        <begin position="108"/>
        <end position="123"/>
    </location>
</feature>
<protein>
    <submittedName>
        <fullName evidence="3">Uncharacterized protein</fullName>
    </submittedName>
</protein>
<name>A0A1X9WE81_USTVR</name>
<sequence length="216" mass="21963">MPETASSTSTAGASSSSSLLSSDSAPSTLSTSTRRHSASAPATPTKPWALTSPKPGSPSSNREALFLNLEPRFSTSGSFVVVVPTSALAFLTLDTAATPPAGTDTAFSPTAQGTGSASPSGHSSRGDGGDNSSPSAAIIGGATVGAAGGFFILTAFGFYCWRRLRKRARVTEKPPAVDQVAKLHSKPTLVHQPYGGGWILLGGDCQGKHSVIYEVP</sequence>
<feature type="transmembrane region" description="Helical" evidence="2">
    <location>
        <begin position="137"/>
        <end position="161"/>
    </location>
</feature>
<evidence type="ECO:0000256" key="2">
    <source>
        <dbReference type="SAM" id="Phobius"/>
    </source>
</evidence>
<keyword evidence="2" id="KW-0812">Transmembrane</keyword>
<keyword evidence="2" id="KW-0472">Membrane</keyword>
<dbReference type="EMBL" id="KY617821">
    <property type="protein sequence ID" value="ARS01316.1"/>
    <property type="molecule type" value="Genomic_DNA"/>
</dbReference>
<evidence type="ECO:0000256" key="1">
    <source>
        <dbReference type="SAM" id="MobiDB-lite"/>
    </source>
</evidence>
<organism evidence="3">
    <name type="scientific">Ustilaginoidea virens</name>
    <name type="common">Rice false smut fungus</name>
    <name type="synonym">Villosiclava virens</name>
    <dbReference type="NCBI Taxonomy" id="1159556"/>
    <lineage>
        <taxon>Eukaryota</taxon>
        <taxon>Fungi</taxon>
        <taxon>Dikarya</taxon>
        <taxon>Ascomycota</taxon>
        <taxon>Pezizomycotina</taxon>
        <taxon>Sordariomycetes</taxon>
        <taxon>Hypocreomycetidae</taxon>
        <taxon>Hypocreales</taxon>
        <taxon>Clavicipitaceae</taxon>
        <taxon>Ustilaginoidea</taxon>
    </lineage>
</organism>
<feature type="region of interest" description="Disordered" evidence="1">
    <location>
        <begin position="1"/>
        <end position="62"/>
    </location>
</feature>
<reference evidence="3" key="1">
    <citation type="submission" date="2017-02" db="EMBL/GenBank/DDBJ databases">
        <title>PCR markers derived from comparative genomics for detection and identification of the rice pathogen Ustilaginoidea virens in plant tissues.</title>
        <authorList>
            <person name="Tang J."/>
            <person name="Zheng L."/>
            <person name="Jia Q."/>
            <person name="Liu H."/>
            <person name="Hsiang T."/>
            <person name="Huang J."/>
        </authorList>
    </citation>
    <scope>NUCLEOTIDE SEQUENCE</scope>
    <source>
        <strain evidence="3">HWD-2</strain>
    </source>
</reference>